<keyword evidence="3" id="KW-1185">Reference proteome</keyword>
<dbReference type="Pfam" id="PF07642">
    <property type="entry name" value="BBP2"/>
    <property type="match status" value="1"/>
</dbReference>
<dbReference type="EMBL" id="FZPD01000002">
    <property type="protein sequence ID" value="SNS69540.1"/>
    <property type="molecule type" value="Genomic_DNA"/>
</dbReference>
<evidence type="ECO:0000256" key="1">
    <source>
        <dbReference type="SAM" id="SignalP"/>
    </source>
</evidence>
<reference evidence="2 3" key="1">
    <citation type="submission" date="2017-06" db="EMBL/GenBank/DDBJ databases">
        <authorList>
            <person name="Kim H.J."/>
            <person name="Triplett B.A."/>
        </authorList>
    </citation>
    <scope>NUCLEOTIDE SEQUENCE [LARGE SCALE GENOMIC DNA]</scope>
    <source>
        <strain evidence="2 3">DSM 19307</strain>
    </source>
</reference>
<keyword evidence="1" id="KW-0732">Signal</keyword>
<proteinExistence type="predicted"/>
<evidence type="ECO:0000313" key="2">
    <source>
        <dbReference type="EMBL" id="SNS69540.1"/>
    </source>
</evidence>
<protein>
    <submittedName>
        <fullName evidence="2">Putative beta-barrel porin-2, OmpL-like. bbp2</fullName>
    </submittedName>
</protein>
<dbReference type="InterPro" id="IPR011486">
    <property type="entry name" value="BBP2"/>
</dbReference>
<organism evidence="2 3">
    <name type="scientific">Ekhidna lutea</name>
    <dbReference type="NCBI Taxonomy" id="447679"/>
    <lineage>
        <taxon>Bacteria</taxon>
        <taxon>Pseudomonadati</taxon>
        <taxon>Bacteroidota</taxon>
        <taxon>Cytophagia</taxon>
        <taxon>Cytophagales</taxon>
        <taxon>Reichenbachiellaceae</taxon>
        <taxon>Ekhidna</taxon>
    </lineage>
</organism>
<feature type="signal peptide" evidence="1">
    <location>
        <begin position="1"/>
        <end position="21"/>
    </location>
</feature>
<dbReference type="OrthoDB" id="103154at2"/>
<sequence length="366" mass="41403">MKKIASVSAALCLLLVIQSNAQNDTTIIELTGYIDTYYASYSNKLATGEMQPYITVAPRDNQFGLNIAEIGATYNTGEVRGTFVIQYGDIAEATWSERFKTIQEAWVGVEITEGVWLDGGFFTTHIGAESFLPKNNYLSSTDIGTYNEPFYQSGARVSYERSEKFDAQFHLVSGYNLFLDNNDAKSVGMLFSYKFNEDISLAYTNLYGRESPEDSDKQNRFYHNIYLTWDPNDKVSTIIGGDMSTQTNSKLNEPTETAVMFNAVAIARYRFTDRYSTTGRLEFFNDKDGFISGVLVNQDGERQGLKASAFTLGLEYAPTRQSYLRAETRWTWADKDLLIFNKGGNASNTRTEFVINMGFYFDKRLK</sequence>
<feature type="chain" id="PRO_5012014679" evidence="1">
    <location>
        <begin position="22"/>
        <end position="366"/>
    </location>
</feature>
<dbReference type="RefSeq" id="WP_089355661.1">
    <property type="nucleotide sequence ID" value="NZ_FZPD01000002.1"/>
</dbReference>
<gene>
    <name evidence="2" type="ORF">SAMN05421640_0887</name>
</gene>
<accession>A0A239GK72</accession>
<dbReference type="Proteomes" id="UP000198393">
    <property type="component" value="Unassembled WGS sequence"/>
</dbReference>
<evidence type="ECO:0000313" key="3">
    <source>
        <dbReference type="Proteomes" id="UP000198393"/>
    </source>
</evidence>
<dbReference type="SUPFAM" id="SSF56935">
    <property type="entry name" value="Porins"/>
    <property type="match status" value="1"/>
</dbReference>
<name>A0A239GK72_EKHLU</name>
<dbReference type="AlphaFoldDB" id="A0A239GK72"/>